<proteinExistence type="predicted"/>
<dbReference type="AlphaFoldDB" id="A0A7R8H1V2"/>
<accession>A0A7R8H1V2</accession>
<sequence>MYSHRLIYDKIFWSSSSQAVHQREPNQIRVQSVVHMCPRGEILHGRKYTKVRNWAFGQSPDVVLEVVRQMELQTGHNIVRDYLFTSLDLSDNLITKDNGVLGTLR</sequence>
<keyword evidence="2" id="KW-1185">Reference proteome</keyword>
<dbReference type="EMBL" id="HG994590">
    <property type="protein sequence ID" value="CAF2801642.1"/>
    <property type="molecule type" value="Genomic_DNA"/>
</dbReference>
<evidence type="ECO:0000313" key="2">
    <source>
        <dbReference type="Proteomes" id="UP000675881"/>
    </source>
</evidence>
<gene>
    <name evidence="1" type="ORF">LSAA_3375</name>
</gene>
<protein>
    <submittedName>
        <fullName evidence="1">(salmon louse) hypothetical protein</fullName>
    </submittedName>
</protein>
<name>A0A7R8H1V2_LEPSM</name>
<reference evidence="1" key="1">
    <citation type="submission" date="2021-02" db="EMBL/GenBank/DDBJ databases">
        <authorList>
            <person name="Bekaert M."/>
        </authorList>
    </citation>
    <scope>NUCLEOTIDE SEQUENCE</scope>
    <source>
        <strain evidence="1">IoA-00</strain>
    </source>
</reference>
<dbReference type="Proteomes" id="UP000675881">
    <property type="component" value="Chromosome 11"/>
</dbReference>
<evidence type="ECO:0000313" key="1">
    <source>
        <dbReference type="EMBL" id="CAF2801642.1"/>
    </source>
</evidence>
<organism evidence="1 2">
    <name type="scientific">Lepeophtheirus salmonis</name>
    <name type="common">Salmon louse</name>
    <name type="synonym">Caligus salmonis</name>
    <dbReference type="NCBI Taxonomy" id="72036"/>
    <lineage>
        <taxon>Eukaryota</taxon>
        <taxon>Metazoa</taxon>
        <taxon>Ecdysozoa</taxon>
        <taxon>Arthropoda</taxon>
        <taxon>Crustacea</taxon>
        <taxon>Multicrustacea</taxon>
        <taxon>Hexanauplia</taxon>
        <taxon>Copepoda</taxon>
        <taxon>Siphonostomatoida</taxon>
        <taxon>Caligidae</taxon>
        <taxon>Lepeophtheirus</taxon>
    </lineage>
</organism>